<feature type="compositionally biased region" description="Basic and acidic residues" evidence="7">
    <location>
        <begin position="69"/>
        <end position="78"/>
    </location>
</feature>
<dbReference type="Pfam" id="PF00175">
    <property type="entry name" value="NAD_binding_1"/>
    <property type="match status" value="1"/>
</dbReference>
<dbReference type="Proteomes" id="UP001149813">
    <property type="component" value="Unassembled WGS sequence"/>
</dbReference>
<evidence type="ECO:0000256" key="6">
    <source>
        <dbReference type="PIRSR" id="PIRSR601834-1"/>
    </source>
</evidence>
<proteinExistence type="inferred from homology"/>
<dbReference type="InterPro" id="IPR001834">
    <property type="entry name" value="CBR-like"/>
</dbReference>
<dbReference type="Gene3D" id="2.40.30.10">
    <property type="entry name" value="Translation factors"/>
    <property type="match status" value="1"/>
</dbReference>
<dbReference type="InterPro" id="IPR017938">
    <property type="entry name" value="Riboflavin_synthase-like_b-brl"/>
</dbReference>
<dbReference type="InterPro" id="IPR001433">
    <property type="entry name" value="OxRdtase_FAD/NAD-bd"/>
</dbReference>
<keyword evidence="3 6" id="KW-0285">Flavoprotein</keyword>
<dbReference type="SUPFAM" id="SSF52343">
    <property type="entry name" value="Ferredoxin reductase-like, C-terminal NADP-linked domain"/>
    <property type="match status" value="1"/>
</dbReference>
<evidence type="ECO:0000313" key="10">
    <source>
        <dbReference type="Proteomes" id="UP001149813"/>
    </source>
</evidence>
<comment type="cofactor">
    <cofactor evidence="1 6">
        <name>FAD</name>
        <dbReference type="ChEBI" id="CHEBI:57692"/>
    </cofactor>
</comment>
<dbReference type="EMBL" id="JANBOJ010000295">
    <property type="protein sequence ID" value="KAJ1720117.1"/>
    <property type="molecule type" value="Genomic_DNA"/>
</dbReference>
<keyword evidence="5" id="KW-0560">Oxidoreductase</keyword>
<dbReference type="PROSITE" id="PS51384">
    <property type="entry name" value="FAD_FR"/>
    <property type="match status" value="1"/>
</dbReference>
<reference evidence="9" key="1">
    <citation type="submission" date="2022-07" db="EMBL/GenBank/DDBJ databases">
        <title>Phylogenomic reconstructions and comparative analyses of Kickxellomycotina fungi.</title>
        <authorList>
            <person name="Reynolds N.K."/>
            <person name="Stajich J.E."/>
            <person name="Barry K."/>
            <person name="Grigoriev I.V."/>
            <person name="Crous P."/>
            <person name="Smith M.E."/>
        </authorList>
    </citation>
    <scope>NUCLEOTIDE SEQUENCE</scope>
    <source>
        <strain evidence="9">NBRC 32514</strain>
    </source>
</reference>
<dbReference type="PRINTS" id="PR00406">
    <property type="entry name" value="CYTB5RDTASE"/>
</dbReference>
<evidence type="ECO:0000256" key="7">
    <source>
        <dbReference type="SAM" id="MobiDB-lite"/>
    </source>
</evidence>
<evidence type="ECO:0000259" key="8">
    <source>
        <dbReference type="PROSITE" id="PS51384"/>
    </source>
</evidence>
<feature type="binding site" evidence="6">
    <location>
        <position position="208"/>
    </location>
    <ligand>
        <name>FAD</name>
        <dbReference type="ChEBI" id="CHEBI:57692"/>
    </ligand>
</feature>
<dbReference type="PANTHER" id="PTHR19370">
    <property type="entry name" value="NADH-CYTOCHROME B5 REDUCTASE"/>
    <property type="match status" value="1"/>
</dbReference>
<comment type="caution">
    <text evidence="9">The sequence shown here is derived from an EMBL/GenBank/DDBJ whole genome shotgun (WGS) entry which is preliminary data.</text>
</comment>
<dbReference type="GO" id="GO:0016491">
    <property type="term" value="F:oxidoreductase activity"/>
    <property type="evidence" value="ECO:0007669"/>
    <property type="project" value="UniProtKB-KW"/>
</dbReference>
<feature type="domain" description="FAD-binding FR-type" evidence="8">
    <location>
        <begin position="119"/>
        <end position="240"/>
    </location>
</feature>
<dbReference type="OrthoDB" id="432685at2759"/>
<keyword evidence="4 6" id="KW-0274">FAD</keyword>
<dbReference type="Gene3D" id="3.40.50.80">
    <property type="entry name" value="Nucleotide-binding domain of ferredoxin-NADP reductase (FNR) module"/>
    <property type="match status" value="1"/>
</dbReference>
<dbReference type="CDD" id="cd06183">
    <property type="entry name" value="cyt_b5_reduct_like"/>
    <property type="match status" value="1"/>
</dbReference>
<feature type="binding site" evidence="6">
    <location>
        <position position="181"/>
    </location>
    <ligand>
        <name>FAD</name>
        <dbReference type="ChEBI" id="CHEBI:57692"/>
    </ligand>
</feature>
<dbReference type="SUPFAM" id="SSF63380">
    <property type="entry name" value="Riboflavin synthase domain-like"/>
    <property type="match status" value="1"/>
</dbReference>
<evidence type="ECO:0000256" key="1">
    <source>
        <dbReference type="ARBA" id="ARBA00001974"/>
    </source>
</evidence>
<feature type="binding site" evidence="6">
    <location>
        <position position="179"/>
    </location>
    <ligand>
        <name>FAD</name>
        <dbReference type="ChEBI" id="CHEBI:57692"/>
    </ligand>
</feature>
<sequence length="388" mass="41944">MYRLGRGIQTALGAGPTANAPRKALFSLHAARRSQGIPAAKAAATSATANSETTKPPAPQPTPEPSQEPEPKPGAKERPPGTYMIWAMEVIGGTAALLYYLHLHTDVLKPAVDSRLSPTAYTAHKLLSVTPLTGDTSLFRFEIKRPRFDGAEPETLVDAVRAQGVWAVDVKDHLVQTYRTYTPVEYHMDEEVDELTGARTGHVDLAVKRYPRGSLSRFIHGTRVGDSVEMRGPVLSWPYREGAHGRVYMVAGGTGVAPMVQLIERVLGDPRDRTSLSLLYGSPAEEDIIMRGRLDELVEKYPGRLSVEYLVERGAGGRGVRVGVPGRSEVARLVEGFDRAKGDVVLVCGPDAMMREVCGVRPVGSAGQGPLQGVLRDLGFAPASVFKF</sequence>
<dbReference type="PANTHER" id="PTHR19370:SF184">
    <property type="entry name" value="NADH-CYTOCHROME B5 REDUCTASE-LIKE"/>
    <property type="match status" value="1"/>
</dbReference>
<dbReference type="InterPro" id="IPR017927">
    <property type="entry name" value="FAD-bd_FR_type"/>
</dbReference>
<protein>
    <recommendedName>
        <fullName evidence="8">FAD-binding FR-type domain-containing protein</fullName>
    </recommendedName>
</protein>
<dbReference type="Pfam" id="PF00970">
    <property type="entry name" value="FAD_binding_6"/>
    <property type="match status" value="1"/>
</dbReference>
<dbReference type="InterPro" id="IPR039261">
    <property type="entry name" value="FNR_nucleotide-bd"/>
</dbReference>
<dbReference type="AlphaFoldDB" id="A0A9W8CQS6"/>
<evidence type="ECO:0000256" key="5">
    <source>
        <dbReference type="ARBA" id="ARBA00023002"/>
    </source>
</evidence>
<feature type="compositionally biased region" description="Low complexity" evidence="7">
    <location>
        <begin position="39"/>
        <end position="55"/>
    </location>
</feature>
<evidence type="ECO:0000256" key="4">
    <source>
        <dbReference type="ARBA" id="ARBA00022827"/>
    </source>
</evidence>
<evidence type="ECO:0000256" key="3">
    <source>
        <dbReference type="ARBA" id="ARBA00022630"/>
    </source>
</evidence>
<feature type="binding site" evidence="6">
    <location>
        <position position="216"/>
    </location>
    <ligand>
        <name>FAD</name>
        <dbReference type="ChEBI" id="CHEBI:57692"/>
    </ligand>
</feature>
<dbReference type="InterPro" id="IPR008333">
    <property type="entry name" value="Cbr1-like_FAD-bd_dom"/>
</dbReference>
<comment type="similarity">
    <text evidence="2">Belongs to the flavoprotein pyridine nucleotide cytochrome reductase family.</text>
</comment>
<keyword evidence="10" id="KW-1185">Reference proteome</keyword>
<evidence type="ECO:0000313" key="9">
    <source>
        <dbReference type="EMBL" id="KAJ1720117.1"/>
    </source>
</evidence>
<evidence type="ECO:0000256" key="2">
    <source>
        <dbReference type="ARBA" id="ARBA00006105"/>
    </source>
</evidence>
<gene>
    <name evidence="9" type="ORF">LPJ53_005215</name>
</gene>
<feature type="region of interest" description="Disordered" evidence="7">
    <location>
        <begin position="37"/>
        <end position="78"/>
    </location>
</feature>
<organism evidence="9 10">
    <name type="scientific">Coemansia erecta</name>
    <dbReference type="NCBI Taxonomy" id="147472"/>
    <lineage>
        <taxon>Eukaryota</taxon>
        <taxon>Fungi</taxon>
        <taxon>Fungi incertae sedis</taxon>
        <taxon>Zoopagomycota</taxon>
        <taxon>Kickxellomycotina</taxon>
        <taxon>Kickxellomycetes</taxon>
        <taxon>Kickxellales</taxon>
        <taxon>Kickxellaceae</taxon>
        <taxon>Coemansia</taxon>
    </lineage>
</organism>
<feature type="compositionally biased region" description="Pro residues" evidence="7">
    <location>
        <begin position="56"/>
        <end position="68"/>
    </location>
</feature>
<accession>A0A9W8CQS6</accession>
<name>A0A9W8CQS6_9FUNG</name>